<proteinExistence type="predicted"/>
<sequence length="136" mass="14763">MSYFAVFFALLCALVCSVLGTPVPENANMLEKRITHTGRGTWFDVGLGACGYTNVNSDKIVAISADIYGDGGNCNQYVQVTNTANGKSAWGQTRDKCPGCGAYDLDMSPSLFEELGSLDTGVLEIEWHFENKAWHP</sequence>
<dbReference type="AlphaFoldDB" id="A0A8E2B3U1"/>
<accession>A0A8E2B3U1</accession>
<evidence type="ECO:0000256" key="2">
    <source>
        <dbReference type="SAM" id="SignalP"/>
    </source>
</evidence>
<dbReference type="InterPro" id="IPR036908">
    <property type="entry name" value="RlpA-like_sf"/>
</dbReference>
<reference evidence="3 4" key="1">
    <citation type="submission" date="2016-07" db="EMBL/GenBank/DDBJ databases">
        <title>Draft genome of the white-rot fungus Obba rivulosa 3A-2.</title>
        <authorList>
            <consortium name="DOE Joint Genome Institute"/>
            <person name="Miettinen O."/>
            <person name="Riley R."/>
            <person name="Acob R."/>
            <person name="Barry K."/>
            <person name="Cullen D."/>
            <person name="De Vries R."/>
            <person name="Hainaut M."/>
            <person name="Hatakka A."/>
            <person name="Henrissat B."/>
            <person name="Hilden K."/>
            <person name="Kuo R."/>
            <person name="Labutti K."/>
            <person name="Lipzen A."/>
            <person name="Makela M.R."/>
            <person name="Sandor L."/>
            <person name="Spatafora J.W."/>
            <person name="Grigoriev I.V."/>
            <person name="Hibbett D.S."/>
        </authorList>
    </citation>
    <scope>NUCLEOTIDE SEQUENCE [LARGE SCALE GENOMIC DNA]</scope>
    <source>
        <strain evidence="3 4">3A-2</strain>
    </source>
</reference>
<dbReference type="OrthoDB" id="406505at2759"/>
<gene>
    <name evidence="3" type="ORF">OBBRIDRAFT_729817</name>
</gene>
<dbReference type="EMBL" id="KV722395">
    <property type="protein sequence ID" value="OCH90900.1"/>
    <property type="molecule type" value="Genomic_DNA"/>
</dbReference>
<name>A0A8E2B3U1_9APHY</name>
<dbReference type="Gene3D" id="2.40.40.10">
    <property type="entry name" value="RlpA-like domain"/>
    <property type="match status" value="1"/>
</dbReference>
<dbReference type="PANTHER" id="PTHR31836">
    <property type="match status" value="1"/>
</dbReference>
<dbReference type="Proteomes" id="UP000250043">
    <property type="component" value="Unassembled WGS sequence"/>
</dbReference>
<dbReference type="SUPFAM" id="SSF50685">
    <property type="entry name" value="Barwin-like endoglucanases"/>
    <property type="match status" value="1"/>
</dbReference>
<protein>
    <submittedName>
        <fullName evidence="3">Uncharacterized protein</fullName>
    </submittedName>
</protein>
<feature type="chain" id="PRO_5034063085" evidence="2">
    <location>
        <begin position="21"/>
        <end position="136"/>
    </location>
</feature>
<organism evidence="3 4">
    <name type="scientific">Obba rivulosa</name>
    <dbReference type="NCBI Taxonomy" id="1052685"/>
    <lineage>
        <taxon>Eukaryota</taxon>
        <taxon>Fungi</taxon>
        <taxon>Dikarya</taxon>
        <taxon>Basidiomycota</taxon>
        <taxon>Agaricomycotina</taxon>
        <taxon>Agaricomycetes</taxon>
        <taxon>Polyporales</taxon>
        <taxon>Gelatoporiaceae</taxon>
        <taxon>Obba</taxon>
    </lineage>
</organism>
<keyword evidence="4" id="KW-1185">Reference proteome</keyword>
<evidence type="ECO:0000313" key="4">
    <source>
        <dbReference type="Proteomes" id="UP000250043"/>
    </source>
</evidence>
<dbReference type="PANTHER" id="PTHR31836:SF28">
    <property type="entry name" value="SRCR DOMAIN-CONTAINING PROTEIN-RELATED"/>
    <property type="match status" value="1"/>
</dbReference>
<keyword evidence="1 2" id="KW-0732">Signal</keyword>
<evidence type="ECO:0000256" key="1">
    <source>
        <dbReference type="ARBA" id="ARBA00022729"/>
    </source>
</evidence>
<feature type="signal peptide" evidence="2">
    <location>
        <begin position="1"/>
        <end position="20"/>
    </location>
</feature>
<dbReference type="InterPro" id="IPR051477">
    <property type="entry name" value="Expansin_CellWall"/>
</dbReference>
<dbReference type="CDD" id="cd22191">
    <property type="entry name" value="DPBB_RlpA_EXP_N-like"/>
    <property type="match status" value="1"/>
</dbReference>
<evidence type="ECO:0000313" key="3">
    <source>
        <dbReference type="EMBL" id="OCH90900.1"/>
    </source>
</evidence>